<evidence type="ECO:0000313" key="3">
    <source>
        <dbReference type="Proteomes" id="UP000335636"/>
    </source>
</evidence>
<evidence type="ECO:0000313" key="2">
    <source>
        <dbReference type="EMBL" id="VTJ75979.1"/>
    </source>
</evidence>
<dbReference type="AlphaFoldDB" id="A0A5E4C4D8"/>
<reference evidence="1" key="2">
    <citation type="submission" date="2020-08" db="EMBL/GenBank/DDBJ databases">
        <authorList>
            <person name="Shumante A."/>
            <person name="Zimin A.V."/>
            <person name="Puiu D."/>
            <person name="Salzberg S.L."/>
        </authorList>
    </citation>
    <scope>NUCLEOTIDE SEQUENCE</scope>
    <source>
        <strain evidence="1">WC2-LM</strain>
        <tissue evidence="1">Liver</tissue>
    </source>
</reference>
<keyword evidence="3" id="KW-1185">Reference proteome</keyword>
<sequence length="78" mass="8750">MPDNGHLLLTHFHSFESLSDQPHSNRTGVRSELCWTASRSRSERQGADGRHRALLPLSARKDGECGKAFARHCLLIPE</sequence>
<dbReference type="EMBL" id="CABDUW010000846">
    <property type="protein sequence ID" value="VTJ75979.1"/>
    <property type="molecule type" value="Genomic_DNA"/>
</dbReference>
<dbReference type="EMBL" id="WJEC01001542">
    <property type="protein sequence ID" value="KAF7478575.1"/>
    <property type="molecule type" value="Genomic_DNA"/>
</dbReference>
<protein>
    <submittedName>
        <fullName evidence="2">Uncharacterized protein</fullName>
    </submittedName>
</protein>
<reference evidence="2 3" key="1">
    <citation type="submission" date="2019-04" db="EMBL/GenBank/DDBJ databases">
        <authorList>
            <person name="Alioto T."/>
            <person name="Alioto T."/>
        </authorList>
    </citation>
    <scope>NUCLEOTIDE SEQUENCE [LARGE SCALE GENOMIC DNA]</scope>
</reference>
<dbReference type="Proteomes" id="UP000662637">
    <property type="component" value="Unassembled WGS sequence"/>
</dbReference>
<gene>
    <name evidence="1" type="ORF">GHT09_010303</name>
    <name evidence="2" type="ORF">MONAX_5E014044</name>
</gene>
<name>A0A5E4C4D8_MARMO</name>
<proteinExistence type="predicted"/>
<evidence type="ECO:0000313" key="1">
    <source>
        <dbReference type="EMBL" id="KAF7478575.1"/>
    </source>
</evidence>
<dbReference type="Proteomes" id="UP000335636">
    <property type="component" value="Unassembled WGS sequence"/>
</dbReference>
<organism evidence="2 3">
    <name type="scientific">Marmota monax</name>
    <name type="common">Woodchuck</name>
    <dbReference type="NCBI Taxonomy" id="9995"/>
    <lineage>
        <taxon>Eukaryota</taxon>
        <taxon>Metazoa</taxon>
        <taxon>Chordata</taxon>
        <taxon>Craniata</taxon>
        <taxon>Vertebrata</taxon>
        <taxon>Euteleostomi</taxon>
        <taxon>Mammalia</taxon>
        <taxon>Eutheria</taxon>
        <taxon>Euarchontoglires</taxon>
        <taxon>Glires</taxon>
        <taxon>Rodentia</taxon>
        <taxon>Sciuromorpha</taxon>
        <taxon>Sciuridae</taxon>
        <taxon>Xerinae</taxon>
        <taxon>Marmotini</taxon>
        <taxon>Marmota</taxon>
    </lineage>
</organism>
<accession>A0A5E4C4D8</accession>